<dbReference type="SMART" id="SM00715">
    <property type="entry name" value="LA"/>
    <property type="match status" value="1"/>
</dbReference>
<evidence type="ECO:0000259" key="4">
    <source>
        <dbReference type="PROSITE" id="PS50961"/>
    </source>
</evidence>
<feature type="region of interest" description="Disordered" evidence="3">
    <location>
        <begin position="1"/>
        <end position="38"/>
    </location>
</feature>
<dbReference type="Gene3D" id="1.10.10.10">
    <property type="entry name" value="Winged helix-like DNA-binding domain superfamily/Winged helix DNA-binding domain"/>
    <property type="match status" value="1"/>
</dbReference>
<reference evidence="5" key="1">
    <citation type="submission" date="2021-01" db="EMBL/GenBank/DDBJ databases">
        <authorList>
            <person name="Corre E."/>
            <person name="Pelletier E."/>
            <person name="Niang G."/>
            <person name="Scheremetjew M."/>
            <person name="Finn R."/>
            <person name="Kale V."/>
            <person name="Holt S."/>
            <person name="Cochrane G."/>
            <person name="Meng A."/>
            <person name="Brown T."/>
            <person name="Cohen L."/>
        </authorList>
    </citation>
    <scope>NUCLEOTIDE SEQUENCE</scope>
</reference>
<gene>
    <name evidence="5" type="ORF">NSCI0253_LOCUS32129</name>
</gene>
<protein>
    <recommendedName>
        <fullName evidence="4">HTH La-type RNA-binding domain-containing protein</fullName>
    </recommendedName>
</protein>
<dbReference type="InterPro" id="IPR045180">
    <property type="entry name" value="La_dom_prot"/>
</dbReference>
<accession>A0A7S1FCU4</accession>
<dbReference type="GO" id="GO:0003723">
    <property type="term" value="F:RNA binding"/>
    <property type="evidence" value="ECO:0007669"/>
    <property type="project" value="UniProtKB-UniRule"/>
</dbReference>
<dbReference type="AlphaFoldDB" id="A0A7S1FCU4"/>
<dbReference type="PROSITE" id="PS50961">
    <property type="entry name" value="HTH_LA"/>
    <property type="match status" value="1"/>
</dbReference>
<dbReference type="Pfam" id="PF05383">
    <property type="entry name" value="La"/>
    <property type="match status" value="1"/>
</dbReference>
<name>A0A7S1FCU4_NOCSC</name>
<feature type="domain" description="HTH La-type RNA-binding" evidence="4">
    <location>
        <begin position="335"/>
        <end position="424"/>
    </location>
</feature>
<organism evidence="5">
    <name type="scientific">Noctiluca scintillans</name>
    <name type="common">Sea sparkle</name>
    <name type="synonym">Red tide dinoflagellate</name>
    <dbReference type="NCBI Taxonomy" id="2966"/>
    <lineage>
        <taxon>Eukaryota</taxon>
        <taxon>Sar</taxon>
        <taxon>Alveolata</taxon>
        <taxon>Dinophyceae</taxon>
        <taxon>Noctilucales</taxon>
        <taxon>Noctilucaceae</taxon>
        <taxon>Noctiluca</taxon>
    </lineage>
</organism>
<dbReference type="SUPFAM" id="SSF46785">
    <property type="entry name" value="Winged helix' DNA-binding domain"/>
    <property type="match status" value="1"/>
</dbReference>
<evidence type="ECO:0000256" key="2">
    <source>
        <dbReference type="PROSITE-ProRule" id="PRU00332"/>
    </source>
</evidence>
<dbReference type="InterPro" id="IPR036390">
    <property type="entry name" value="WH_DNA-bd_sf"/>
</dbReference>
<sequence>MSDLSGSPKKPTQETNLISPPRARARARDGTVREKGHFRAKEKVTQNDVIVELELPGSYSPDFLLQMRQLFIEELFLGAGDTWAPPKVERMRMVQGARMSPEMPGEAEDADAFPRDAKPEVVIPEAVLENSTTVILHGIPSGISCGKLSRKVNSLGFQGCCDIIHFPPDGVSGATLNFRTPDACERFVDHVHGAEARKVLGRRCGQDILRVEYASFQGRDACLANFGTTPLAGELVLFDSSDVFKGLRADAPDFVPCSLPSTAASSPNLMPVDGTWLVPDVSIWSEAMPPEMHVAGAAHIVAVLSAQRFAEVEAAKHQPATTSDAADVADPPKDVNALEARQGEVLKQVEYYFSAANVVQDTYLRSLMDQDGWVDLQALVQFPRLQKLGATAENTPDALLCSLEVEVSSERTHVRQRCTADQNLDHE</sequence>
<evidence type="ECO:0000256" key="3">
    <source>
        <dbReference type="SAM" id="MobiDB-lite"/>
    </source>
</evidence>
<keyword evidence="1 2" id="KW-0694">RNA-binding</keyword>
<proteinExistence type="predicted"/>
<dbReference type="InterPro" id="IPR036388">
    <property type="entry name" value="WH-like_DNA-bd_sf"/>
</dbReference>
<dbReference type="PANTHER" id="PTHR22792">
    <property type="entry name" value="LUPUS LA PROTEIN-RELATED"/>
    <property type="match status" value="1"/>
</dbReference>
<evidence type="ECO:0000313" key="5">
    <source>
        <dbReference type="EMBL" id="CAD8857777.1"/>
    </source>
</evidence>
<feature type="compositionally biased region" description="Basic and acidic residues" evidence="3">
    <location>
        <begin position="26"/>
        <end position="38"/>
    </location>
</feature>
<dbReference type="EMBL" id="HBFQ01045214">
    <property type="protein sequence ID" value="CAD8857777.1"/>
    <property type="molecule type" value="Transcribed_RNA"/>
</dbReference>
<dbReference type="InterPro" id="IPR006630">
    <property type="entry name" value="La_HTH"/>
</dbReference>
<evidence type="ECO:0000256" key="1">
    <source>
        <dbReference type="ARBA" id="ARBA00022884"/>
    </source>
</evidence>
<dbReference type="CDD" id="cd07323">
    <property type="entry name" value="LAM"/>
    <property type="match status" value="1"/>
</dbReference>